<dbReference type="InterPro" id="IPR001434">
    <property type="entry name" value="OmcB-like_DUF11"/>
</dbReference>
<dbReference type="Gene3D" id="2.120.10.30">
    <property type="entry name" value="TolB, C-terminal domain"/>
    <property type="match status" value="1"/>
</dbReference>
<gene>
    <name evidence="4" type="ORF">ET464_15225</name>
</gene>
<organism evidence="4 5">
    <name type="scientific">Paenibacillus protaetiae</name>
    <dbReference type="NCBI Taxonomy" id="2509456"/>
    <lineage>
        <taxon>Bacteria</taxon>
        <taxon>Bacillati</taxon>
        <taxon>Bacillota</taxon>
        <taxon>Bacilli</taxon>
        <taxon>Bacillales</taxon>
        <taxon>Paenibacillaceae</taxon>
        <taxon>Paenibacillus</taxon>
    </lineage>
</organism>
<protein>
    <submittedName>
        <fullName evidence="4">DUF11 domain-containing protein</fullName>
    </submittedName>
</protein>
<evidence type="ECO:0000259" key="2">
    <source>
        <dbReference type="Pfam" id="PF24346"/>
    </source>
</evidence>
<proteinExistence type="predicted"/>
<dbReference type="InterPro" id="IPR047589">
    <property type="entry name" value="DUF11_rpt"/>
</dbReference>
<dbReference type="Pfam" id="PF06739">
    <property type="entry name" value="SBBP"/>
    <property type="match status" value="5"/>
</dbReference>
<dbReference type="InterPro" id="IPR055354">
    <property type="entry name" value="DUF7507"/>
</dbReference>
<dbReference type="Pfam" id="PF25778">
    <property type="entry name" value="DUF7948"/>
    <property type="match status" value="1"/>
</dbReference>
<dbReference type="InterPro" id="IPR057708">
    <property type="entry name" value="DUF7948"/>
</dbReference>
<evidence type="ECO:0000259" key="3">
    <source>
        <dbReference type="Pfam" id="PF25778"/>
    </source>
</evidence>
<dbReference type="PANTHER" id="PTHR35580">
    <property type="entry name" value="CELL SURFACE GLYCOPROTEIN (S-LAYER PROTEIN)-LIKE PROTEIN"/>
    <property type="match status" value="1"/>
</dbReference>
<reference evidence="4 5" key="1">
    <citation type="submission" date="2019-01" db="EMBL/GenBank/DDBJ databases">
        <title>Genome sequencing of strain FW100M-2.</title>
        <authorList>
            <person name="Heo J."/>
            <person name="Kim S.-J."/>
            <person name="Kim J.-S."/>
            <person name="Hong S.-B."/>
            <person name="Kwon S.-W."/>
        </authorList>
    </citation>
    <scope>NUCLEOTIDE SEQUENCE [LARGE SCALE GENOMIC DNA]</scope>
    <source>
        <strain evidence="4 5">FW100M-2</strain>
    </source>
</reference>
<evidence type="ECO:0000259" key="1">
    <source>
        <dbReference type="Pfam" id="PF01345"/>
    </source>
</evidence>
<dbReference type="OrthoDB" id="9796428at2"/>
<dbReference type="InterPro" id="IPR010620">
    <property type="entry name" value="SBBP_repeat"/>
</dbReference>
<dbReference type="Pfam" id="PF24346">
    <property type="entry name" value="DUF7507"/>
    <property type="match status" value="2"/>
</dbReference>
<name>A0A4P6FAK4_9BACL</name>
<dbReference type="EMBL" id="CP035492">
    <property type="protein sequence ID" value="QAY67538.1"/>
    <property type="molecule type" value="Genomic_DNA"/>
</dbReference>
<feature type="domain" description="DUF7507" evidence="2">
    <location>
        <begin position="1014"/>
        <end position="1063"/>
    </location>
</feature>
<dbReference type="InterPro" id="IPR052918">
    <property type="entry name" value="Motility_Chemotaxis_Reg"/>
</dbReference>
<dbReference type="Proteomes" id="UP000293568">
    <property type="component" value="Chromosome"/>
</dbReference>
<accession>A0A4P6FAK4</accession>
<feature type="domain" description="DUF11" evidence="1">
    <location>
        <begin position="1117"/>
        <end position="1177"/>
    </location>
</feature>
<dbReference type="SUPFAM" id="SSF101898">
    <property type="entry name" value="NHL repeat"/>
    <property type="match status" value="1"/>
</dbReference>
<dbReference type="InterPro" id="IPR011042">
    <property type="entry name" value="6-blade_b-propeller_TolB-like"/>
</dbReference>
<dbReference type="InterPro" id="IPR013783">
    <property type="entry name" value="Ig-like_fold"/>
</dbReference>
<dbReference type="Gene3D" id="2.60.40.10">
    <property type="entry name" value="Immunoglobulins"/>
    <property type="match status" value="2"/>
</dbReference>
<keyword evidence="5" id="KW-1185">Reference proteome</keyword>
<dbReference type="KEGG" id="pprt:ET464_15225"/>
<feature type="domain" description="DUF7507" evidence="2">
    <location>
        <begin position="712"/>
        <end position="791"/>
    </location>
</feature>
<feature type="domain" description="DUF11" evidence="1">
    <location>
        <begin position="915"/>
        <end position="956"/>
    </location>
</feature>
<dbReference type="NCBIfam" id="TIGR01451">
    <property type="entry name" value="B_ant_repeat"/>
    <property type="match status" value="7"/>
</dbReference>
<feature type="domain" description="DUF7948" evidence="3">
    <location>
        <begin position="36"/>
        <end position="250"/>
    </location>
</feature>
<evidence type="ECO:0000313" key="4">
    <source>
        <dbReference type="EMBL" id="QAY67538.1"/>
    </source>
</evidence>
<evidence type="ECO:0000313" key="5">
    <source>
        <dbReference type="Proteomes" id="UP000293568"/>
    </source>
</evidence>
<sequence length="1531" mass="162158">MNRIANIHLKSGRIVLMQNVHHPLGLESLKQFPCYFIPNAGQVMDPRVGYFSKGAAYDAFFKATEASFTFFKRQPKPGSITDLLHEDQGLRLDFRFLNARTDVEPEGKSQAIGKVNWMKGSHPNQWHTDIPTYHEIFYRELWPCIDLVFRSEGTAIKYEYRVRPSGDLQSIQFTYVGADGLSLDREGNLVIQTQLGELLDPSPVIYQEKEGRRMAIAGSFQLISDEQQSFRIGFIVSEPYDPDYTLIIDPGISFSTYLGGASNDFATTIQLDSDGNLYIAGQTSSANFPVTPGVFQQLQGGGDDAFVTKLNPTGSALIYSTYLGGSGSDSASKIALDAANNVYVIGTTFSSNFPVTPGAIQPTKLSPADTTFVTKLNSTGSSLLYSTYLGGSDSDTGSSIAVDSAGNAYVAGSARSSNFPVTPGAFQANLRGEADAFVAKLNPAGTALLYSTYLGGSALDESTGLTIDASGHAYVIGVTSGAPDFPTTPGAFQTELIGFGNAFISKLNPEGTGLVYSTLLGGSGIGDVAFDIKVDAEGNAYVTGNANNSADFPTTPGAFQTELKGFQDIFVTKLNSAGSALVYSTLVGGFGNDQGISIAIDTAGNAYITGVTTSADFPITAQAFQPELIGTSNAYVTKLNPTGSALVYSSYLGGSGSTNRGAGIVINTVGEAYVTGFTNSANFPVTDGAFQTVLNGSIDGFVTKIVLLDKMSLSKVPDRTDVLTGESVTYFITITNTGEVPLTNIQIADPLIGFTDMIPALAVGEAITVQAPFIVPAGTVPRQITNTVTVLSDQIPIGLTASTTINVVAMPTLIFRKSVVPTVAAPGSTVVFEINASNVGDVAFTNLLLTDSLLGIHETIDQIEVGATLSLSVPYQVPLDAPIGSTIINTAEISGDNLQLMRATTILQVQDSLHLELEKTSDRTTVIPGGTVRFTITLRNSGNLPLTNIVVTDYLIGQNFTVPRLDAGQTETIQVLFLVPLETPPGIYLNSVDAVSDQTPSVTASVEVEVLPSPFIGVLKVPNTTEASAGQLVNYRITIANPGNVALTGIRVTDPLLGIDTAIPDLAIGAEQELSFPFSIPADALVGDEIINILTVISNETGPVQVLSTIKVIARGLSLTKTADAAVAAPGSTINYTMTVTNLLNSPQTNVTLSDPLLGIHEIVPILPAAGTFVTTASMTVPVDSADGSLIRNTFSASSDQTPLQRIAADVVVVAAPGQSTSLSLRKLPDRTLAALGETITYTVEVSNTGNHPASRIRLLDSMTGTQKFIPALAPGQTQRVQFLFTIPIDAKLGTLFLNRVTAQWPERPEGMIAQSDARVLAGLPRFLLQLTNVVNRPLAAPGEMVFFTITVTNNSPLTLTDVHVVHPLTRFHTAIPSMAPGGNQSFVRPFTIPTDAVGATEINGTAYAFSDQTPLQQAQALVTVTSLPNLSLTKTVDRAEGSSGDTVFFTVRFRNTGNIVLNHLNFNDSLIHLQTRMESFPIGADQSIRIPFLLPDVSEDTIIVNRVFVSSDNGPTLHAEASVNVIVDEE</sequence>
<dbReference type="PANTHER" id="PTHR35580:SF1">
    <property type="entry name" value="PHYTASE-LIKE DOMAIN-CONTAINING PROTEIN"/>
    <property type="match status" value="1"/>
</dbReference>
<dbReference type="Pfam" id="PF01345">
    <property type="entry name" value="DUF11"/>
    <property type="match status" value="2"/>
</dbReference>